<name>C2M9S1_9PORP</name>
<dbReference type="Proteomes" id="UP000003303">
    <property type="component" value="Unassembled WGS sequence"/>
</dbReference>
<feature type="compositionally biased region" description="Basic and acidic residues" evidence="1">
    <location>
        <begin position="13"/>
        <end position="27"/>
    </location>
</feature>
<dbReference type="AlphaFoldDB" id="C2M9S1"/>
<keyword evidence="3" id="KW-1185">Reference proteome</keyword>
<evidence type="ECO:0000313" key="3">
    <source>
        <dbReference type="Proteomes" id="UP000003303"/>
    </source>
</evidence>
<reference evidence="2 3" key="1">
    <citation type="submission" date="2009-04" db="EMBL/GenBank/DDBJ databases">
        <authorList>
            <person name="Sebastian Y."/>
            <person name="Madupu R."/>
            <person name="Durkin A.S."/>
            <person name="Torralba M."/>
            <person name="Methe B."/>
            <person name="Sutton G.G."/>
            <person name="Strausberg R.L."/>
            <person name="Nelson K.E."/>
        </authorList>
    </citation>
    <scope>NUCLEOTIDE SEQUENCE [LARGE SCALE GENOMIC DNA]</scope>
    <source>
        <strain evidence="2 3">60-3</strain>
    </source>
</reference>
<evidence type="ECO:0000256" key="1">
    <source>
        <dbReference type="SAM" id="MobiDB-lite"/>
    </source>
</evidence>
<organism evidence="2 3">
    <name type="scientific">Porphyromonas uenonis 60-3</name>
    <dbReference type="NCBI Taxonomy" id="596327"/>
    <lineage>
        <taxon>Bacteria</taxon>
        <taxon>Pseudomonadati</taxon>
        <taxon>Bacteroidota</taxon>
        <taxon>Bacteroidia</taxon>
        <taxon>Bacteroidales</taxon>
        <taxon>Porphyromonadaceae</taxon>
        <taxon>Porphyromonas</taxon>
    </lineage>
</organism>
<protein>
    <submittedName>
        <fullName evidence="2">Uncharacterized protein</fullName>
    </submittedName>
</protein>
<gene>
    <name evidence="2" type="ORF">PORUE0001_1542</name>
</gene>
<feature type="region of interest" description="Disordered" evidence="1">
    <location>
        <begin position="1"/>
        <end position="49"/>
    </location>
</feature>
<feature type="compositionally biased region" description="Polar residues" evidence="1">
    <location>
        <begin position="1"/>
        <end position="11"/>
    </location>
</feature>
<evidence type="ECO:0000313" key="2">
    <source>
        <dbReference type="EMBL" id="EEK17532.1"/>
    </source>
</evidence>
<sequence length="49" mass="5768">MRPYTRYSSRFNGDGRSDGLRPTERPYSRYSSQGTPMHFEDLDTTPPRK</sequence>
<proteinExistence type="predicted"/>
<accession>C2M9S1</accession>
<comment type="caution">
    <text evidence="2">The sequence shown here is derived from an EMBL/GenBank/DDBJ whole genome shotgun (WGS) entry which is preliminary data.</text>
</comment>
<dbReference type="EMBL" id="ACLR01000047">
    <property type="protein sequence ID" value="EEK17532.1"/>
    <property type="molecule type" value="Genomic_DNA"/>
</dbReference>